<dbReference type="RefSeq" id="WP_136130342.1">
    <property type="nucleotide sequence ID" value="NZ_PDKU01000004.1"/>
</dbReference>
<evidence type="ECO:0000256" key="9">
    <source>
        <dbReference type="ARBA" id="ARBA00022842"/>
    </source>
</evidence>
<dbReference type="GO" id="GO:0046872">
    <property type="term" value="F:metal ion binding"/>
    <property type="evidence" value="ECO:0007669"/>
    <property type="project" value="UniProtKB-KW"/>
</dbReference>
<sequence length="1159" mass="135863">MNKLDIKILNPITVPLQGNILIEASAGTGKTFTISLLYLRLLLGLKGDHEYYRPFSIEEILVVTFTEVATIELRNRISNDIHQLRLSCIRGESSNPMHQLLIEQIQDRHKAIERLLFAEQNISNAAIYTMHGFCRKIIKSFVYDLNTLFKNEILSDEYILLKKLTSDFWQKFFCSVSMDIAKIILNEWKNAEDFLFTLYPFFQRKIRYLSLDDDNLNSKHIKNLSNINSIKNIWISLHKDIPKIINAFKINKRVYNNKNLNNWINKITVWANTLTIDYQIPNELLRFRYSEINKENKIDKPINFKLFQLIDELLIDPPSLKYVFISEALTKITHAMDREKNLQGLFSFDDLLYNLDKALKHPNGDLLADNIRNYFPVLLIDEFQDTDPQQYRIFHKIYATKSNLILIIIGDPKQAIYSFRGANIFTYFNMRNEINDVYTLDVNWRSSFEMINSVNCLFSQRIFPFLSSEIPFYPIKPAINNQTLKLIINEKKYPAMRFWIHPNKNIKLIDYEQDIARQCAADINHWLLAKNKQHTFLSKDNNLCVLQASDIVVLVRNRHEASLIRNALNLFCIESVYLSDTTCVYNTVEARELLYLLKAIQYPIRNRLIRTALATSIFSFESKNIELLMNDNIELNILIKKFFAWKKLWQKHGIMSMFRNIISDYNIAENILASYNGKRRLTNLMHIIELLQVKSNSLIGPNDLLIFFSQQINNLNNHIDDEQLRLEEDHNLIRIITIHKSKGLQYPIIWLPFAVSFSENYIIFSEENIKKLTMKKQDRISEDLRLLYVAVTRSIYHCSIGIATFVKGLNKRKDSNDLYKSALGYLLNCDQNTNLNELIDRIKKLNPIDIKLITTNTNYGEALQSKIDVDMTLDSLKMSRNISDDWLILNNFNISLSSFNDIEDMVNQKQNIIKQENKKEILSLNNYFPNNLKFNQFMNNLFTSIDLNKYVNQKWLKSKLNQYGLPLSLLEVINAWLTLILNKPLNLQGLNLAEIKNIKHMRNMKFFLPIRNSSIILNINTSTNNGCVLSEYEDKIHCNQVKGIITGCIDLVFLWHGKYYLLYYKLNCLGESNYCYELRSLEDEIINRSSAMQHNLCTLAFHRYLKKRLHDYSYEKYFGGIFYLFIRGINESSNNGILNIYPSNTIIEKLDVLIGKKKQ</sequence>
<keyword evidence="1 15" id="KW-0540">Nuclease</keyword>
<keyword evidence="2" id="KW-0479">Metal-binding</keyword>
<evidence type="ECO:0000256" key="6">
    <source>
        <dbReference type="ARBA" id="ARBA00022806"/>
    </source>
</evidence>
<dbReference type="Gene3D" id="3.90.320.10">
    <property type="match status" value="1"/>
</dbReference>
<dbReference type="InterPro" id="IPR011604">
    <property type="entry name" value="PDDEXK-like_dom_sf"/>
</dbReference>
<evidence type="ECO:0000256" key="15">
    <source>
        <dbReference type="HAMAP-Rule" id="MF_01485"/>
    </source>
</evidence>
<dbReference type="SUPFAM" id="SSF52540">
    <property type="entry name" value="P-loop containing nucleoside triphosphate hydrolases"/>
    <property type="match status" value="1"/>
</dbReference>
<evidence type="ECO:0000256" key="16">
    <source>
        <dbReference type="PROSITE-ProRule" id="PRU00560"/>
    </source>
</evidence>
<keyword evidence="10 15" id="KW-0238">DNA-binding</keyword>
<evidence type="ECO:0000256" key="10">
    <source>
        <dbReference type="ARBA" id="ARBA00023125"/>
    </source>
</evidence>
<dbReference type="InterPro" id="IPR000212">
    <property type="entry name" value="DNA_helicase_UvrD/REP"/>
</dbReference>
<dbReference type="Gene3D" id="3.40.50.300">
    <property type="entry name" value="P-loop containing nucleotide triphosphate hydrolases"/>
    <property type="match status" value="2"/>
</dbReference>
<comment type="catalytic activity">
    <reaction evidence="14 15">
        <text>ATP + H2O = ADP + phosphate + H(+)</text>
        <dbReference type="Rhea" id="RHEA:13065"/>
        <dbReference type="ChEBI" id="CHEBI:15377"/>
        <dbReference type="ChEBI" id="CHEBI:15378"/>
        <dbReference type="ChEBI" id="CHEBI:30616"/>
        <dbReference type="ChEBI" id="CHEBI:43474"/>
        <dbReference type="ChEBI" id="CHEBI:456216"/>
        <dbReference type="EC" id="5.6.2.4"/>
    </reaction>
</comment>
<dbReference type="GO" id="GO:0005829">
    <property type="term" value="C:cytosol"/>
    <property type="evidence" value="ECO:0007669"/>
    <property type="project" value="TreeGrafter"/>
</dbReference>
<dbReference type="HAMAP" id="MF_01485">
    <property type="entry name" value="RecB"/>
    <property type="match status" value="1"/>
</dbReference>
<dbReference type="InterPro" id="IPR014017">
    <property type="entry name" value="DNA_helicase_UvrD-like_C"/>
</dbReference>
<dbReference type="GO" id="GO:0000724">
    <property type="term" value="P:double-strand break repair via homologous recombination"/>
    <property type="evidence" value="ECO:0007669"/>
    <property type="project" value="UniProtKB-UniRule"/>
</dbReference>
<comment type="caution">
    <text evidence="15">Lacks conserved residue(s) required for the propagation of feature annotation.</text>
</comment>
<dbReference type="Gene3D" id="1.10.486.10">
    <property type="entry name" value="PCRA, domain 4"/>
    <property type="match status" value="1"/>
</dbReference>
<keyword evidence="8 15" id="KW-0067">ATP-binding</keyword>
<dbReference type="EMBL" id="PDKU01000004">
    <property type="protein sequence ID" value="PPI86399.1"/>
    <property type="molecule type" value="Genomic_DNA"/>
</dbReference>
<keyword evidence="4 15" id="KW-0227">DNA damage</keyword>
<dbReference type="SUPFAM" id="SSF52980">
    <property type="entry name" value="Restriction endonuclease-like"/>
    <property type="match status" value="1"/>
</dbReference>
<dbReference type="GO" id="GO:0005524">
    <property type="term" value="F:ATP binding"/>
    <property type="evidence" value="ECO:0007669"/>
    <property type="project" value="UniProtKB-UniRule"/>
</dbReference>
<keyword evidence="9" id="KW-0460">Magnesium</keyword>
<dbReference type="GO" id="GO:0016887">
    <property type="term" value="F:ATP hydrolysis activity"/>
    <property type="evidence" value="ECO:0007669"/>
    <property type="project" value="RHEA"/>
</dbReference>
<evidence type="ECO:0000256" key="4">
    <source>
        <dbReference type="ARBA" id="ARBA00022763"/>
    </source>
</evidence>
<keyword evidence="7 15" id="KW-0269">Exonuclease</keyword>
<proteinExistence type="inferred from homology"/>
<comment type="similarity">
    <text evidence="15">Belongs to the helicase family. UvrD subfamily.</text>
</comment>
<evidence type="ECO:0000256" key="13">
    <source>
        <dbReference type="ARBA" id="ARBA00034617"/>
    </source>
</evidence>
<comment type="miscellaneous">
    <text evidence="15">In the RecBCD complex, RecB has a slow 3'-5' helicase, an exonuclease activity and loads RecA onto ssDNA, RecD has a fast 5'-3' helicase activity, while RecC stimulates the ATPase and processivity of the RecB helicase and contributes to recognition of the Chi site.</text>
</comment>
<evidence type="ECO:0000259" key="17">
    <source>
        <dbReference type="PROSITE" id="PS51198"/>
    </source>
</evidence>
<dbReference type="Pfam" id="PF00580">
    <property type="entry name" value="UvrD-helicase"/>
    <property type="match status" value="1"/>
</dbReference>
<feature type="region of interest" description="Nuclease activity, interacts with RecD and RecA" evidence="15">
    <location>
        <begin position="885"/>
        <end position="1159"/>
    </location>
</feature>
<evidence type="ECO:0000313" key="19">
    <source>
        <dbReference type="EMBL" id="PPI86399.1"/>
    </source>
</evidence>
<dbReference type="PROSITE" id="PS51198">
    <property type="entry name" value="UVRD_HELICASE_ATP_BIND"/>
    <property type="match status" value="1"/>
</dbReference>
<dbReference type="InterPro" id="IPR027417">
    <property type="entry name" value="P-loop_NTPase"/>
</dbReference>
<evidence type="ECO:0000259" key="18">
    <source>
        <dbReference type="PROSITE" id="PS51217"/>
    </source>
</evidence>
<evidence type="ECO:0000256" key="7">
    <source>
        <dbReference type="ARBA" id="ARBA00022839"/>
    </source>
</evidence>
<evidence type="ECO:0000256" key="8">
    <source>
        <dbReference type="ARBA" id="ARBA00022840"/>
    </source>
</evidence>
<keyword evidence="6 15" id="KW-0347">Helicase</keyword>
<dbReference type="PANTHER" id="PTHR11070">
    <property type="entry name" value="UVRD / RECB / PCRA DNA HELICASE FAMILY MEMBER"/>
    <property type="match status" value="1"/>
</dbReference>
<keyword evidence="11 15" id="KW-0234">DNA repair</keyword>
<comment type="catalytic activity">
    <reaction evidence="15">
        <text>Exonucleolytic cleavage (in the presence of ATP) in either 5'- to 3'- or 3'- to 5'-direction to yield 5'-phosphooligonucleotides.</text>
        <dbReference type="EC" id="3.1.11.5"/>
    </reaction>
</comment>
<accession>A0A2P5SVN5</accession>
<dbReference type="PROSITE" id="PS51217">
    <property type="entry name" value="UVRD_HELICASE_CTER"/>
    <property type="match status" value="1"/>
</dbReference>
<comment type="function">
    <text evidence="15">A helicase/nuclease that prepares dsDNA breaks (DSB) for recombinational DNA repair. Binds to DSBs and unwinds DNA via a highly rapid and processive ATP-dependent bidirectional helicase activity. Unwinds dsDNA until it encounters a Chi (crossover hotspot instigator) sequence from the 3' direction. Cuts ssDNA a few nucleotides 3' to the Chi site. The properties and activities of the enzyme are changed at Chi. The Chi-altered holoenzyme produces a long 3'-ssDNA overhang and facilitates RecA-binding to the ssDNA for homologous DNA recombination and repair. Holoenzyme degrades any linearized DNA that is unable to undergo homologous recombination. In the holoenzyme this subunit contributes ATPase, 3'-5' helicase, exonuclease activity and loads RecA onto ssDNA.</text>
</comment>
<comment type="subunit">
    <text evidence="15">Heterotrimer of RecB, RecC and RecD. All subunits contribute to DNA-binding. Interacts with RecA.</text>
</comment>
<feature type="domain" description="UvrD-like helicase C-terminal" evidence="18">
    <location>
        <begin position="477"/>
        <end position="743"/>
    </location>
</feature>
<dbReference type="Gene3D" id="1.10.3170.10">
    <property type="entry name" value="Recbcd, chain B, domain 2"/>
    <property type="match status" value="1"/>
</dbReference>
<dbReference type="CDD" id="cd22352">
    <property type="entry name" value="RecB_C-like"/>
    <property type="match status" value="1"/>
</dbReference>
<evidence type="ECO:0000256" key="11">
    <source>
        <dbReference type="ARBA" id="ARBA00023204"/>
    </source>
</evidence>
<comment type="caution">
    <text evidence="19">The sequence shown here is derived from an EMBL/GenBank/DDBJ whole genome shotgun (WGS) entry which is preliminary data.</text>
</comment>
<evidence type="ECO:0000256" key="14">
    <source>
        <dbReference type="ARBA" id="ARBA00048988"/>
    </source>
</evidence>
<evidence type="ECO:0000313" key="20">
    <source>
        <dbReference type="Proteomes" id="UP000296144"/>
    </source>
</evidence>
<comment type="domain">
    <text evidence="15">The C-terminal domain has nuclease activity and interacts with RecD. It interacts with RecA, facilitating its loading onto ssDNA.</text>
</comment>
<dbReference type="AlphaFoldDB" id="A0A2P5SVN5"/>
<protein>
    <recommendedName>
        <fullName evidence="15">RecBCD enzyme subunit RecB</fullName>
        <ecNumber evidence="15">3.1.11.5</ecNumber>
        <ecNumber evidence="15">5.6.2.4</ecNumber>
    </recommendedName>
    <alternativeName>
        <fullName evidence="15">DNA 3'-5' helicase subunit RecB</fullName>
    </alternativeName>
    <alternativeName>
        <fullName evidence="15">Exonuclease V subunit RecB</fullName>
        <shortName evidence="15">ExoV subunit RecB</shortName>
    </alternativeName>
    <alternativeName>
        <fullName evidence="15">Helicase/nuclease RecBCD subunit RecB</fullName>
    </alternativeName>
</protein>
<reference evidence="19 20" key="1">
    <citation type="journal article" date="2018" name="Genome Biol. Evol.">
        <title>Cladogenesis and Genomic Streamlining in Extracellular Endosymbionts of Tropical Stink Bugs.</title>
        <authorList>
            <person name="Otero-Bravo A."/>
            <person name="Goffredi S."/>
            <person name="Sabree Z.L."/>
        </authorList>
    </citation>
    <scope>NUCLEOTIDE SEQUENCE [LARGE SCALE GENOMIC DNA]</scope>
    <source>
        <strain evidence="19 20">SoEL</strain>
    </source>
</reference>
<feature type="region of interest" description="DNA-binding and helicase activity, interacts with RecC" evidence="15">
    <location>
        <begin position="1"/>
        <end position="861"/>
    </location>
</feature>
<organism evidence="19 20">
    <name type="scientific">Candidatus Pantoea edessiphila</name>
    <dbReference type="NCBI Taxonomy" id="2044610"/>
    <lineage>
        <taxon>Bacteria</taxon>
        <taxon>Pseudomonadati</taxon>
        <taxon>Pseudomonadota</taxon>
        <taxon>Gammaproteobacteria</taxon>
        <taxon>Enterobacterales</taxon>
        <taxon>Erwiniaceae</taxon>
        <taxon>Pantoea</taxon>
    </lineage>
</organism>
<keyword evidence="12 15" id="KW-0413">Isomerase</keyword>
<gene>
    <name evidence="15 19" type="primary">recB</name>
    <name evidence="19" type="ORF">CRV10_02895</name>
</gene>
<keyword evidence="3 15" id="KW-0547">Nucleotide-binding</keyword>
<comment type="catalytic activity">
    <reaction evidence="13 15">
        <text>Couples ATP hydrolysis with the unwinding of duplex DNA by translocating in the 3'-5' direction.</text>
        <dbReference type="EC" id="5.6.2.4"/>
    </reaction>
</comment>
<dbReference type="GO" id="GO:0008854">
    <property type="term" value="F:exodeoxyribonuclease V activity"/>
    <property type="evidence" value="ECO:0007669"/>
    <property type="project" value="UniProtKB-EC"/>
</dbReference>
<name>A0A2P5SVN5_9GAMM</name>
<dbReference type="InterPro" id="IPR011335">
    <property type="entry name" value="Restrct_endonuc-II-like"/>
</dbReference>
<dbReference type="Proteomes" id="UP000296144">
    <property type="component" value="Unassembled WGS sequence"/>
</dbReference>
<dbReference type="InterPro" id="IPR004586">
    <property type="entry name" value="RecB"/>
</dbReference>
<dbReference type="Pfam" id="PF13361">
    <property type="entry name" value="UvrD_C"/>
    <property type="match status" value="1"/>
</dbReference>
<dbReference type="GO" id="GO:0003677">
    <property type="term" value="F:DNA binding"/>
    <property type="evidence" value="ECO:0007669"/>
    <property type="project" value="UniProtKB-UniRule"/>
</dbReference>
<dbReference type="GO" id="GO:0043138">
    <property type="term" value="F:3'-5' DNA helicase activity"/>
    <property type="evidence" value="ECO:0007669"/>
    <property type="project" value="UniProtKB-UniRule"/>
</dbReference>
<dbReference type="InterPro" id="IPR014016">
    <property type="entry name" value="UvrD-like_ATP-bd"/>
</dbReference>
<dbReference type="EC" id="3.1.11.5" evidence="15"/>
<dbReference type="EC" id="5.6.2.4" evidence="15"/>
<dbReference type="OrthoDB" id="9810135at2"/>
<feature type="binding site" evidence="16">
    <location>
        <begin position="24"/>
        <end position="31"/>
    </location>
    <ligand>
        <name>ATP</name>
        <dbReference type="ChEBI" id="CHEBI:30616"/>
    </ligand>
</feature>
<keyword evidence="5 15" id="KW-0378">Hydrolase</keyword>
<feature type="domain" description="UvrD-like helicase ATP-binding" evidence="17">
    <location>
        <begin position="3"/>
        <end position="447"/>
    </location>
</feature>
<evidence type="ECO:0000256" key="5">
    <source>
        <dbReference type="ARBA" id="ARBA00022801"/>
    </source>
</evidence>
<evidence type="ECO:0000256" key="1">
    <source>
        <dbReference type="ARBA" id="ARBA00022722"/>
    </source>
</evidence>
<dbReference type="PANTHER" id="PTHR11070:SF23">
    <property type="entry name" value="RECBCD ENZYME SUBUNIT RECB"/>
    <property type="match status" value="1"/>
</dbReference>
<comment type="domain">
    <text evidence="15">The N-terminal DNA-binding domain is a ssDNA-dependent ATPase and has ATP-dependent 3'-5' helicase function. This domain interacts with RecC.</text>
</comment>
<dbReference type="GO" id="GO:0009338">
    <property type="term" value="C:exodeoxyribonuclease V complex"/>
    <property type="evidence" value="ECO:0007669"/>
    <property type="project" value="TreeGrafter"/>
</dbReference>
<evidence type="ECO:0000256" key="2">
    <source>
        <dbReference type="ARBA" id="ARBA00022723"/>
    </source>
</evidence>
<dbReference type="NCBIfam" id="TIGR00609">
    <property type="entry name" value="recB"/>
    <property type="match status" value="1"/>
</dbReference>
<evidence type="ECO:0000256" key="3">
    <source>
        <dbReference type="ARBA" id="ARBA00022741"/>
    </source>
</evidence>
<keyword evidence="20" id="KW-1185">Reference proteome</keyword>
<evidence type="ECO:0000256" key="12">
    <source>
        <dbReference type="ARBA" id="ARBA00023235"/>
    </source>
</evidence>